<feature type="domain" description="Major facilitator superfamily (MFS) profile" evidence="8">
    <location>
        <begin position="31"/>
        <end position="523"/>
    </location>
</feature>
<evidence type="ECO:0000256" key="1">
    <source>
        <dbReference type="ARBA" id="ARBA00004651"/>
    </source>
</evidence>
<dbReference type="PANTHER" id="PTHR42718">
    <property type="entry name" value="MAJOR FACILITATOR SUPERFAMILY MULTIDRUG TRANSPORTER MFSC"/>
    <property type="match status" value="1"/>
</dbReference>
<dbReference type="InterPro" id="IPR011701">
    <property type="entry name" value="MFS"/>
</dbReference>
<dbReference type="Proteomes" id="UP001595961">
    <property type="component" value="Unassembled WGS sequence"/>
</dbReference>
<dbReference type="InterPro" id="IPR004638">
    <property type="entry name" value="EmrB-like"/>
</dbReference>
<dbReference type="SUPFAM" id="SSF103473">
    <property type="entry name" value="MFS general substrate transporter"/>
    <property type="match status" value="2"/>
</dbReference>
<dbReference type="InterPro" id="IPR020846">
    <property type="entry name" value="MFS_dom"/>
</dbReference>
<comment type="caution">
    <text evidence="9">The sequence shown here is derived from an EMBL/GenBank/DDBJ whole genome shotgun (WGS) entry which is preliminary data.</text>
</comment>
<evidence type="ECO:0000256" key="6">
    <source>
        <dbReference type="ARBA" id="ARBA00023136"/>
    </source>
</evidence>
<protein>
    <submittedName>
        <fullName evidence="9">MFS transporter</fullName>
    </submittedName>
</protein>
<keyword evidence="3" id="KW-1003">Cell membrane</keyword>
<dbReference type="PANTHER" id="PTHR42718:SF42">
    <property type="entry name" value="EXPORT PROTEIN"/>
    <property type="match status" value="1"/>
</dbReference>
<dbReference type="RefSeq" id="WP_266150161.1">
    <property type="nucleotide sequence ID" value="NZ_CP064028.1"/>
</dbReference>
<dbReference type="CDD" id="cd17321">
    <property type="entry name" value="MFS_MMR_MDR_like"/>
    <property type="match status" value="1"/>
</dbReference>
<keyword evidence="6 7" id="KW-0472">Membrane</keyword>
<keyword evidence="2" id="KW-0813">Transport</keyword>
<proteinExistence type="predicted"/>
<feature type="transmembrane region" description="Helical" evidence="7">
    <location>
        <begin position="318"/>
        <end position="338"/>
    </location>
</feature>
<feature type="transmembrane region" description="Helical" evidence="7">
    <location>
        <begin position="243"/>
        <end position="264"/>
    </location>
</feature>
<name>A0ABV9C462_9GAMM</name>
<sequence>MSQIGKPPCDNGVILYGGAAKPCARPSRHWTLVAAVLGSSLAFIDGTVVNVALPAIQRELGATTADAQWIMESYALFLASLLLVGGVLGDRFGRKRIFMLGTGLFTLASIGCSLSTAIAPLIAARAFQGVGAALLVPGSLALISATFPQSERGAAIGTWSGFTGITAAIGPVIGGFLVEHYSWNWAFLVNAPLGVILLVLCAFKVPESRGGEGSGAIDVMGAALATVGLAGVVFAFIEAPSRGWAATPVWMAAVMGVLAFLLFVRVEARSASPMLPLGLFRNRNFAGANVLTLLLYAALGGSLFFLPLNLIQVQGYGATAAGAALLPFIAIMFMLSRWAGGLVDRFGSKLPLVVGPVIAACGFAMFAVPSVASRYWTAFFPAICMLGVGMSITVAPLTATVMNAVGKELAGTASGVNNAVSRTASLLAIAVFGIVLTLTFNHRLSEALATLHAPTELVSSIMGQREKLAGMVVPEGYSDAMTSALKRAVGRSFVAGFRWVMLISAALALLSAISAGIFIQGKMPVRSATLGGPR</sequence>
<keyword evidence="5 7" id="KW-1133">Transmembrane helix</keyword>
<organism evidence="9 10">
    <name type="scientific">Dyella halodurans</name>
    <dbReference type="NCBI Taxonomy" id="1920171"/>
    <lineage>
        <taxon>Bacteria</taxon>
        <taxon>Pseudomonadati</taxon>
        <taxon>Pseudomonadota</taxon>
        <taxon>Gammaproteobacteria</taxon>
        <taxon>Lysobacterales</taxon>
        <taxon>Rhodanobacteraceae</taxon>
        <taxon>Dyella</taxon>
    </lineage>
</organism>
<evidence type="ECO:0000256" key="7">
    <source>
        <dbReference type="SAM" id="Phobius"/>
    </source>
</evidence>
<keyword evidence="10" id="KW-1185">Reference proteome</keyword>
<dbReference type="NCBIfam" id="TIGR00711">
    <property type="entry name" value="efflux_EmrB"/>
    <property type="match status" value="1"/>
</dbReference>
<feature type="transmembrane region" description="Helical" evidence="7">
    <location>
        <begin position="285"/>
        <end position="306"/>
    </location>
</feature>
<dbReference type="PROSITE" id="PS50850">
    <property type="entry name" value="MFS"/>
    <property type="match status" value="1"/>
</dbReference>
<dbReference type="Pfam" id="PF07690">
    <property type="entry name" value="MFS_1"/>
    <property type="match status" value="1"/>
</dbReference>
<evidence type="ECO:0000256" key="2">
    <source>
        <dbReference type="ARBA" id="ARBA00022448"/>
    </source>
</evidence>
<comment type="subcellular location">
    <subcellularLocation>
        <location evidence="1">Cell membrane</location>
        <topology evidence="1">Multi-pass membrane protein</topology>
    </subcellularLocation>
</comment>
<feature type="transmembrane region" description="Helical" evidence="7">
    <location>
        <begin position="183"/>
        <end position="203"/>
    </location>
</feature>
<feature type="transmembrane region" description="Helical" evidence="7">
    <location>
        <begin position="129"/>
        <end position="147"/>
    </location>
</feature>
<dbReference type="InterPro" id="IPR036259">
    <property type="entry name" value="MFS_trans_sf"/>
</dbReference>
<feature type="transmembrane region" description="Helical" evidence="7">
    <location>
        <begin position="73"/>
        <end position="90"/>
    </location>
</feature>
<feature type="transmembrane region" description="Helical" evidence="7">
    <location>
        <begin position="159"/>
        <end position="177"/>
    </location>
</feature>
<evidence type="ECO:0000256" key="4">
    <source>
        <dbReference type="ARBA" id="ARBA00022692"/>
    </source>
</evidence>
<feature type="transmembrane region" description="Helical" evidence="7">
    <location>
        <begin position="499"/>
        <end position="519"/>
    </location>
</feature>
<keyword evidence="4 7" id="KW-0812">Transmembrane</keyword>
<feature type="transmembrane region" description="Helical" evidence="7">
    <location>
        <begin position="215"/>
        <end position="237"/>
    </location>
</feature>
<reference evidence="10" key="1">
    <citation type="journal article" date="2019" name="Int. J. Syst. Evol. Microbiol.">
        <title>The Global Catalogue of Microorganisms (GCM) 10K type strain sequencing project: providing services to taxonomists for standard genome sequencing and annotation.</title>
        <authorList>
            <consortium name="The Broad Institute Genomics Platform"/>
            <consortium name="The Broad Institute Genome Sequencing Center for Infectious Disease"/>
            <person name="Wu L."/>
            <person name="Ma J."/>
        </authorList>
    </citation>
    <scope>NUCLEOTIDE SEQUENCE [LARGE SCALE GENOMIC DNA]</scope>
    <source>
        <strain evidence="10">CCM 4481</strain>
    </source>
</reference>
<evidence type="ECO:0000313" key="9">
    <source>
        <dbReference type="EMBL" id="MFC4527483.1"/>
    </source>
</evidence>
<evidence type="ECO:0000256" key="5">
    <source>
        <dbReference type="ARBA" id="ARBA00022989"/>
    </source>
</evidence>
<dbReference type="Gene3D" id="1.20.1720.10">
    <property type="entry name" value="Multidrug resistance protein D"/>
    <property type="match status" value="1"/>
</dbReference>
<dbReference type="EMBL" id="JBHSGA010000017">
    <property type="protein sequence ID" value="MFC4527483.1"/>
    <property type="molecule type" value="Genomic_DNA"/>
</dbReference>
<feature type="transmembrane region" description="Helical" evidence="7">
    <location>
        <begin position="97"/>
        <end position="123"/>
    </location>
</feature>
<feature type="transmembrane region" description="Helical" evidence="7">
    <location>
        <begin position="378"/>
        <end position="402"/>
    </location>
</feature>
<feature type="transmembrane region" description="Helical" evidence="7">
    <location>
        <begin position="30"/>
        <end position="53"/>
    </location>
</feature>
<evidence type="ECO:0000256" key="3">
    <source>
        <dbReference type="ARBA" id="ARBA00022475"/>
    </source>
</evidence>
<evidence type="ECO:0000313" key="10">
    <source>
        <dbReference type="Proteomes" id="UP001595961"/>
    </source>
</evidence>
<accession>A0ABV9C462</accession>
<feature type="transmembrane region" description="Helical" evidence="7">
    <location>
        <begin position="350"/>
        <end position="372"/>
    </location>
</feature>
<gene>
    <name evidence="9" type="ORF">ACFO5W_12635</name>
</gene>
<dbReference type="Gene3D" id="1.20.1250.20">
    <property type="entry name" value="MFS general substrate transporter like domains"/>
    <property type="match status" value="1"/>
</dbReference>
<feature type="transmembrane region" description="Helical" evidence="7">
    <location>
        <begin position="423"/>
        <end position="440"/>
    </location>
</feature>
<evidence type="ECO:0000259" key="8">
    <source>
        <dbReference type="PROSITE" id="PS50850"/>
    </source>
</evidence>